<comment type="caution">
    <text evidence="4">The sequence shown here is derived from an EMBL/GenBank/DDBJ whole genome shotgun (WGS) entry which is preliminary data.</text>
</comment>
<name>A0A2H0B5J2_9BACT</name>
<dbReference type="PANTHER" id="PTHR10491">
    <property type="entry name" value="DTDP-4-DEHYDRORHAMNOSE REDUCTASE"/>
    <property type="match status" value="1"/>
</dbReference>
<evidence type="ECO:0000313" key="4">
    <source>
        <dbReference type="EMBL" id="PIP52925.1"/>
    </source>
</evidence>
<dbReference type="Pfam" id="PF04321">
    <property type="entry name" value="RmlD_sub_bind"/>
    <property type="match status" value="1"/>
</dbReference>
<dbReference type="InterPro" id="IPR036291">
    <property type="entry name" value="NAD(P)-bd_dom_sf"/>
</dbReference>
<dbReference type="PANTHER" id="PTHR10491:SF4">
    <property type="entry name" value="METHIONINE ADENOSYLTRANSFERASE 2 SUBUNIT BETA"/>
    <property type="match status" value="1"/>
</dbReference>
<dbReference type="EC" id="1.1.1.133" evidence="2"/>
<keyword evidence="2" id="KW-0521">NADP</keyword>
<evidence type="ECO:0000256" key="1">
    <source>
        <dbReference type="ARBA" id="ARBA00010944"/>
    </source>
</evidence>
<evidence type="ECO:0000256" key="2">
    <source>
        <dbReference type="RuleBase" id="RU364082"/>
    </source>
</evidence>
<dbReference type="GO" id="GO:0008831">
    <property type="term" value="F:dTDP-4-dehydrorhamnose reductase activity"/>
    <property type="evidence" value="ECO:0007669"/>
    <property type="project" value="UniProtKB-EC"/>
</dbReference>
<gene>
    <name evidence="4" type="ORF">COX08_03710</name>
</gene>
<comment type="similarity">
    <text evidence="1 2">Belongs to the dTDP-4-dehydrorhamnose reductase family.</text>
</comment>
<dbReference type="InterPro" id="IPR005913">
    <property type="entry name" value="dTDP_dehydrorham_reduct"/>
</dbReference>
<dbReference type="EMBL" id="PCSR01000089">
    <property type="protein sequence ID" value="PIP52925.1"/>
    <property type="molecule type" value="Genomic_DNA"/>
</dbReference>
<proteinExistence type="inferred from homology"/>
<organism evidence="4 5">
    <name type="scientific">Candidatus Beckwithbacteria bacterium CG23_combo_of_CG06-09_8_20_14_all_34_8</name>
    <dbReference type="NCBI Taxonomy" id="1974497"/>
    <lineage>
        <taxon>Bacteria</taxon>
        <taxon>Candidatus Beckwithiibacteriota</taxon>
    </lineage>
</organism>
<sequence>MPFSILCTGSSGLVASDFKKLALSENIPFYGLDLHGEEESVDITNKEPVLAYINSKLNLISDKSIPILFHFAAITITGNNLTSDQIDISKKVNIDATRILLEACKQLSIPLVHISTDFVFAGGKKETPYLPDDEICPDNTIYSQTKAEAEKLVKNASKDQKVVIIRLAFPYGNFSHPKPGLARKMISWMDNNAEVKLYNDQFICPTPISYFSDCCLQIAQLISEDKLKTGQVLHCVGQTTTPYEFGSLIKEVFEKKAKLVPTSIGGGVKNLVLNTDKTEKILNIVKPHHQNSIQSLIDQC</sequence>
<evidence type="ECO:0000259" key="3">
    <source>
        <dbReference type="Pfam" id="PF04321"/>
    </source>
</evidence>
<dbReference type="UniPathway" id="UPA00124"/>
<dbReference type="InterPro" id="IPR029903">
    <property type="entry name" value="RmlD-like-bd"/>
</dbReference>
<accession>A0A2H0B5J2</accession>
<comment type="pathway">
    <text evidence="2">Carbohydrate biosynthesis; dTDP-L-rhamnose biosynthesis.</text>
</comment>
<evidence type="ECO:0000313" key="5">
    <source>
        <dbReference type="Proteomes" id="UP000229459"/>
    </source>
</evidence>
<dbReference type="Proteomes" id="UP000229459">
    <property type="component" value="Unassembled WGS sequence"/>
</dbReference>
<comment type="function">
    <text evidence="2">Catalyzes the reduction of dTDP-6-deoxy-L-lyxo-4-hexulose to yield dTDP-L-rhamnose.</text>
</comment>
<dbReference type="SUPFAM" id="SSF51735">
    <property type="entry name" value="NAD(P)-binding Rossmann-fold domains"/>
    <property type="match status" value="1"/>
</dbReference>
<reference evidence="4 5" key="1">
    <citation type="submission" date="2017-09" db="EMBL/GenBank/DDBJ databases">
        <title>Depth-based differentiation of microbial function through sediment-hosted aquifers and enrichment of novel symbionts in the deep terrestrial subsurface.</title>
        <authorList>
            <person name="Probst A.J."/>
            <person name="Ladd B."/>
            <person name="Jarett J.K."/>
            <person name="Geller-Mcgrath D.E."/>
            <person name="Sieber C.M."/>
            <person name="Emerson J.B."/>
            <person name="Anantharaman K."/>
            <person name="Thomas B.C."/>
            <person name="Malmstrom R."/>
            <person name="Stieglmeier M."/>
            <person name="Klingl A."/>
            <person name="Woyke T."/>
            <person name="Ryan C.M."/>
            <person name="Banfield J.F."/>
        </authorList>
    </citation>
    <scope>NUCLEOTIDE SEQUENCE [LARGE SCALE GENOMIC DNA]</scope>
    <source>
        <strain evidence="4">CG23_combo_of_CG06-09_8_20_14_all_34_8</strain>
    </source>
</reference>
<feature type="domain" description="RmlD-like substrate binding" evidence="3">
    <location>
        <begin position="5"/>
        <end position="299"/>
    </location>
</feature>
<protein>
    <recommendedName>
        <fullName evidence="2">dTDP-4-dehydrorhamnose reductase</fullName>
        <ecNumber evidence="2">1.1.1.133</ecNumber>
    </recommendedName>
</protein>
<dbReference type="GO" id="GO:0019305">
    <property type="term" value="P:dTDP-rhamnose biosynthetic process"/>
    <property type="evidence" value="ECO:0007669"/>
    <property type="project" value="UniProtKB-UniPathway"/>
</dbReference>
<keyword evidence="2" id="KW-0560">Oxidoreductase</keyword>
<dbReference type="Gene3D" id="3.40.50.720">
    <property type="entry name" value="NAD(P)-binding Rossmann-like Domain"/>
    <property type="match status" value="1"/>
</dbReference>
<dbReference type="AlphaFoldDB" id="A0A2H0B5J2"/>